<keyword evidence="1" id="KW-0472">Membrane</keyword>
<evidence type="ECO:0000313" key="2">
    <source>
        <dbReference type="EMBL" id="KAG0295213.1"/>
    </source>
</evidence>
<dbReference type="PANTHER" id="PTHR47356:SF2">
    <property type="entry name" value="FAD-BINDING DOMAIN-CONTAINING PROTEIN-RELATED"/>
    <property type="match status" value="1"/>
</dbReference>
<proteinExistence type="predicted"/>
<name>A0ABQ7KAP9_9FUNG</name>
<organism evidence="2 3">
    <name type="scientific">Linnemannia gamsii</name>
    <dbReference type="NCBI Taxonomy" id="64522"/>
    <lineage>
        <taxon>Eukaryota</taxon>
        <taxon>Fungi</taxon>
        <taxon>Fungi incertae sedis</taxon>
        <taxon>Mucoromycota</taxon>
        <taxon>Mortierellomycotina</taxon>
        <taxon>Mortierellomycetes</taxon>
        <taxon>Mortierellales</taxon>
        <taxon>Mortierellaceae</taxon>
        <taxon>Linnemannia</taxon>
    </lineage>
</organism>
<keyword evidence="1" id="KW-1133">Transmembrane helix</keyword>
<evidence type="ECO:0008006" key="4">
    <source>
        <dbReference type="Google" id="ProtNLM"/>
    </source>
</evidence>
<dbReference type="Gene3D" id="3.50.50.60">
    <property type="entry name" value="FAD/NAD(P)-binding domain"/>
    <property type="match status" value="1"/>
</dbReference>
<accession>A0ABQ7KAP9</accession>
<keyword evidence="3" id="KW-1185">Reference proteome</keyword>
<keyword evidence="1" id="KW-0812">Transmembrane</keyword>
<evidence type="ECO:0000256" key="1">
    <source>
        <dbReference type="SAM" id="Phobius"/>
    </source>
</evidence>
<comment type="caution">
    <text evidence="2">The sequence shown here is derived from an EMBL/GenBank/DDBJ whole genome shotgun (WGS) entry which is preliminary data.</text>
</comment>
<dbReference type="InterPro" id="IPR036188">
    <property type="entry name" value="FAD/NAD-bd_sf"/>
</dbReference>
<evidence type="ECO:0000313" key="3">
    <source>
        <dbReference type="Proteomes" id="UP001194696"/>
    </source>
</evidence>
<reference evidence="2 3" key="1">
    <citation type="journal article" date="2020" name="Fungal Divers.">
        <title>Resolving the Mortierellaceae phylogeny through synthesis of multi-gene phylogenetics and phylogenomics.</title>
        <authorList>
            <person name="Vandepol N."/>
            <person name="Liber J."/>
            <person name="Desiro A."/>
            <person name="Na H."/>
            <person name="Kennedy M."/>
            <person name="Barry K."/>
            <person name="Grigoriev I.V."/>
            <person name="Miller A.N."/>
            <person name="O'Donnell K."/>
            <person name="Stajich J.E."/>
            <person name="Bonito G."/>
        </authorList>
    </citation>
    <scope>NUCLEOTIDE SEQUENCE [LARGE SCALE GENOMIC DNA]</scope>
    <source>
        <strain evidence="2 3">AD045</strain>
    </source>
</reference>
<dbReference type="SUPFAM" id="SSF51905">
    <property type="entry name" value="FAD/NAD(P)-binding domain"/>
    <property type="match status" value="1"/>
</dbReference>
<dbReference type="InterPro" id="IPR050562">
    <property type="entry name" value="FAD_mOase_fung"/>
</dbReference>
<dbReference type="EMBL" id="JAAAIM010000092">
    <property type="protein sequence ID" value="KAG0295213.1"/>
    <property type="molecule type" value="Genomic_DNA"/>
</dbReference>
<dbReference type="PANTHER" id="PTHR47356">
    <property type="entry name" value="FAD-DEPENDENT MONOOXYGENASE ASQG-RELATED"/>
    <property type="match status" value="1"/>
</dbReference>
<feature type="transmembrane region" description="Helical" evidence="1">
    <location>
        <begin position="186"/>
        <end position="203"/>
    </location>
</feature>
<gene>
    <name evidence="2" type="ORF">BGZ96_012315</name>
</gene>
<protein>
    <recommendedName>
        <fullName evidence="4">FAD-binding domain-containing protein</fullName>
    </recommendedName>
</protein>
<sequence>MTGYKESLVSLKVFNLTPSEVFTGYGQYIFARPELYDLILKQVPANKIHFGHRVLNITEENNRLAVRLSNSDIVEGDIIVGADGAYSAVRQRMYPKKKAKGTLSKSDQEDLPFSCTCQVGQTKVLDPKGFPMVAEPQCKFNSIYGDNKPFTNITRIFEEYQQERLPVVIELYNTSKQLGKIAGRNLVGAFMLFLSIYIPFWLWKLMMAR</sequence>
<dbReference type="Proteomes" id="UP001194696">
    <property type="component" value="Unassembled WGS sequence"/>
</dbReference>